<keyword evidence="2" id="KW-0472">Membrane</keyword>
<reference evidence="3 4" key="1">
    <citation type="submission" date="2016-10" db="EMBL/GenBank/DDBJ databases">
        <authorList>
            <person name="de Groot N.N."/>
        </authorList>
    </citation>
    <scope>NUCLEOTIDE SEQUENCE [LARGE SCALE GENOMIC DNA]</scope>
    <source>
        <strain evidence="3 4">DSM 44468</strain>
    </source>
</reference>
<evidence type="ECO:0000313" key="4">
    <source>
        <dbReference type="Proteomes" id="UP000199025"/>
    </source>
</evidence>
<proteinExistence type="predicted"/>
<accession>A0A1I3PW67</accession>
<feature type="transmembrane region" description="Helical" evidence="2">
    <location>
        <begin position="6"/>
        <end position="25"/>
    </location>
</feature>
<name>A0A1I3PW67_9PSEU</name>
<feature type="transmembrane region" description="Helical" evidence="2">
    <location>
        <begin position="82"/>
        <end position="101"/>
    </location>
</feature>
<evidence type="ECO:0000313" key="3">
    <source>
        <dbReference type="EMBL" id="SFJ25843.1"/>
    </source>
</evidence>
<evidence type="ECO:0000256" key="1">
    <source>
        <dbReference type="SAM" id="MobiDB-lite"/>
    </source>
</evidence>
<dbReference type="OrthoDB" id="3693726at2"/>
<sequence length="171" mass="18234">MSTDSYVAFLVVGILMAVIDGQIIYRSGSGYLDQEGNDPEAASAMTVLITALFHLAVLGALALISTIHFPGGDALPGIMGRLGVYLLTLAVAHAITLGVLARRREERVVEDWNTRTAMVNGTGVVPDPRARESEVDAELREPTTTPVPGQEGRLPKVSPNLEHRGPYSTGQ</sequence>
<keyword evidence="4" id="KW-1185">Reference proteome</keyword>
<organism evidence="3 4">
    <name type="scientific">Amycolatopsis sacchari</name>
    <dbReference type="NCBI Taxonomy" id="115433"/>
    <lineage>
        <taxon>Bacteria</taxon>
        <taxon>Bacillati</taxon>
        <taxon>Actinomycetota</taxon>
        <taxon>Actinomycetes</taxon>
        <taxon>Pseudonocardiales</taxon>
        <taxon>Pseudonocardiaceae</taxon>
        <taxon>Amycolatopsis</taxon>
    </lineage>
</organism>
<dbReference type="STRING" id="115433.SAMN05421835_10476"/>
<evidence type="ECO:0000256" key="2">
    <source>
        <dbReference type="SAM" id="Phobius"/>
    </source>
</evidence>
<feature type="transmembrane region" description="Helical" evidence="2">
    <location>
        <begin position="46"/>
        <end position="70"/>
    </location>
</feature>
<dbReference type="AlphaFoldDB" id="A0A1I3PW67"/>
<dbReference type="RefSeq" id="WP_091505293.1">
    <property type="nucleotide sequence ID" value="NZ_CBDQZW010000022.1"/>
</dbReference>
<protein>
    <submittedName>
        <fullName evidence="3">Uncharacterized protein</fullName>
    </submittedName>
</protein>
<feature type="compositionally biased region" description="Basic and acidic residues" evidence="1">
    <location>
        <begin position="128"/>
        <end position="141"/>
    </location>
</feature>
<dbReference type="EMBL" id="FORP01000004">
    <property type="protein sequence ID" value="SFJ25843.1"/>
    <property type="molecule type" value="Genomic_DNA"/>
</dbReference>
<feature type="region of interest" description="Disordered" evidence="1">
    <location>
        <begin position="119"/>
        <end position="171"/>
    </location>
</feature>
<gene>
    <name evidence="3" type="ORF">SAMN05421835_10476</name>
</gene>
<dbReference type="Proteomes" id="UP000199025">
    <property type="component" value="Unassembled WGS sequence"/>
</dbReference>
<keyword evidence="2" id="KW-1133">Transmembrane helix</keyword>
<keyword evidence="2" id="KW-0812">Transmembrane</keyword>